<dbReference type="OrthoDB" id="10341734at2759"/>
<comment type="caution">
    <text evidence="2">The sequence shown here is derived from an EMBL/GenBank/DDBJ whole genome shotgun (WGS) entry which is preliminary data.</text>
</comment>
<gene>
    <name evidence="2" type="ORF">PGT21_018520</name>
</gene>
<keyword evidence="3" id="KW-1185">Reference proteome</keyword>
<dbReference type="AlphaFoldDB" id="A0A5B0Q3G0"/>
<dbReference type="EMBL" id="VSWC01000029">
    <property type="protein sequence ID" value="KAA1107573.1"/>
    <property type="molecule type" value="Genomic_DNA"/>
</dbReference>
<reference evidence="2 3" key="1">
    <citation type="submission" date="2019-05" db="EMBL/GenBank/DDBJ databases">
        <title>Emergence of the Ug99 lineage of the wheat stem rust pathogen through somatic hybridization.</title>
        <authorList>
            <person name="Li F."/>
            <person name="Upadhyaya N.M."/>
            <person name="Sperschneider J."/>
            <person name="Matny O."/>
            <person name="Nguyen-Phuc H."/>
            <person name="Mago R."/>
            <person name="Raley C."/>
            <person name="Miller M.E."/>
            <person name="Silverstein K.A.T."/>
            <person name="Henningsen E."/>
            <person name="Hirsch C.D."/>
            <person name="Visser B."/>
            <person name="Pretorius Z.A."/>
            <person name="Steffenson B.J."/>
            <person name="Schwessinger B."/>
            <person name="Dodds P.N."/>
            <person name="Figueroa M."/>
        </authorList>
    </citation>
    <scope>NUCLEOTIDE SEQUENCE [LARGE SCALE GENOMIC DNA]</scope>
    <source>
        <strain evidence="2">21-0</strain>
    </source>
</reference>
<protein>
    <submittedName>
        <fullName evidence="2">Uncharacterized protein</fullName>
    </submittedName>
</protein>
<accession>A0A5B0Q3G0</accession>
<organism evidence="2 3">
    <name type="scientific">Puccinia graminis f. sp. tritici</name>
    <dbReference type="NCBI Taxonomy" id="56615"/>
    <lineage>
        <taxon>Eukaryota</taxon>
        <taxon>Fungi</taxon>
        <taxon>Dikarya</taxon>
        <taxon>Basidiomycota</taxon>
        <taxon>Pucciniomycotina</taxon>
        <taxon>Pucciniomycetes</taxon>
        <taxon>Pucciniales</taxon>
        <taxon>Pucciniaceae</taxon>
        <taxon>Puccinia</taxon>
    </lineage>
</organism>
<proteinExistence type="predicted"/>
<sequence length="318" mass="35871">MEKSRHQEYVIFLFLMGCKAIDDTVCRPPQRLGNLHSTLVSELTSTSGPEKSGSCSFNSEGFQGYPSSTPPIGDEGEINKAVWFPAPAEFGENQESDFDRSNPISQSNKRYRAAEMSTETMRPSQVSQQISKHQSLASTNNCMDLQPATVASEARPKKSIRLMGTWMGLEVEPSQFNNMKHSQLVSQDHIYRNQNEIDELSERRNGIGSRSVFRMSLNPPRGATIVPELISTEEKVLQSSKKCNSERLNSEKKMFTLAIKSRTQPAELSTNLQLGEPQEEEMLVKENLVRANSRAREPSQPQFCPSRKHNVIQKYKKQ</sequence>
<evidence type="ECO:0000313" key="3">
    <source>
        <dbReference type="Proteomes" id="UP000324748"/>
    </source>
</evidence>
<name>A0A5B0Q3G0_PUCGR</name>
<feature type="region of interest" description="Disordered" evidence="1">
    <location>
        <begin position="291"/>
        <end position="318"/>
    </location>
</feature>
<evidence type="ECO:0000313" key="2">
    <source>
        <dbReference type="EMBL" id="KAA1107573.1"/>
    </source>
</evidence>
<feature type="compositionally biased region" description="Basic residues" evidence="1">
    <location>
        <begin position="306"/>
        <end position="318"/>
    </location>
</feature>
<evidence type="ECO:0000256" key="1">
    <source>
        <dbReference type="SAM" id="MobiDB-lite"/>
    </source>
</evidence>
<dbReference type="Proteomes" id="UP000324748">
    <property type="component" value="Unassembled WGS sequence"/>
</dbReference>